<evidence type="ECO:0000313" key="2">
    <source>
        <dbReference type="EMBL" id="CAI8029811.1"/>
    </source>
</evidence>
<dbReference type="InterPro" id="IPR007110">
    <property type="entry name" value="Ig-like_dom"/>
</dbReference>
<dbReference type="AlphaFoldDB" id="A0AA35SJL3"/>
<reference evidence="2" key="1">
    <citation type="submission" date="2023-03" db="EMBL/GenBank/DDBJ databases">
        <authorList>
            <person name="Steffen K."/>
            <person name="Cardenas P."/>
        </authorList>
    </citation>
    <scope>NUCLEOTIDE SEQUENCE</scope>
</reference>
<feature type="domain" description="Ig-like" evidence="1">
    <location>
        <begin position="1"/>
        <end position="53"/>
    </location>
</feature>
<dbReference type="Gene3D" id="2.60.40.10">
    <property type="entry name" value="Immunoglobulins"/>
    <property type="match status" value="1"/>
</dbReference>
<dbReference type="InterPro" id="IPR013151">
    <property type="entry name" value="Immunoglobulin_dom"/>
</dbReference>
<proteinExistence type="predicted"/>
<comment type="caution">
    <text evidence="2">The sequence shown here is derived from an EMBL/GenBank/DDBJ whole genome shotgun (WGS) entry which is preliminary data.</text>
</comment>
<gene>
    <name evidence="2" type="ORF">GBAR_LOCUS16917</name>
</gene>
<dbReference type="InterPro" id="IPR036179">
    <property type="entry name" value="Ig-like_dom_sf"/>
</dbReference>
<dbReference type="SUPFAM" id="SSF48726">
    <property type="entry name" value="Immunoglobulin"/>
    <property type="match status" value="1"/>
</dbReference>
<dbReference type="PROSITE" id="PS50835">
    <property type="entry name" value="IG_LIKE"/>
    <property type="match status" value="1"/>
</dbReference>
<evidence type="ECO:0000313" key="3">
    <source>
        <dbReference type="Proteomes" id="UP001174909"/>
    </source>
</evidence>
<accession>A0AA35SJL3</accession>
<sequence length="53" mass="5708">MNFTLHNDNSFTLTCISTGGPATTVTWTRDSTTVTQGTQTVLNDGVTAQYTHT</sequence>
<dbReference type="Proteomes" id="UP001174909">
    <property type="component" value="Unassembled WGS sequence"/>
</dbReference>
<dbReference type="Pfam" id="PF00047">
    <property type="entry name" value="ig"/>
    <property type="match status" value="1"/>
</dbReference>
<feature type="non-terminal residue" evidence="2">
    <location>
        <position position="53"/>
    </location>
</feature>
<organism evidence="2 3">
    <name type="scientific">Geodia barretti</name>
    <name type="common">Barrett's horny sponge</name>
    <dbReference type="NCBI Taxonomy" id="519541"/>
    <lineage>
        <taxon>Eukaryota</taxon>
        <taxon>Metazoa</taxon>
        <taxon>Porifera</taxon>
        <taxon>Demospongiae</taxon>
        <taxon>Heteroscleromorpha</taxon>
        <taxon>Tetractinellida</taxon>
        <taxon>Astrophorina</taxon>
        <taxon>Geodiidae</taxon>
        <taxon>Geodia</taxon>
    </lineage>
</organism>
<name>A0AA35SJL3_GEOBA</name>
<dbReference type="InterPro" id="IPR013783">
    <property type="entry name" value="Ig-like_fold"/>
</dbReference>
<protein>
    <recommendedName>
        <fullName evidence="1">Ig-like domain-containing protein</fullName>
    </recommendedName>
</protein>
<dbReference type="EMBL" id="CASHTH010002438">
    <property type="protein sequence ID" value="CAI8029811.1"/>
    <property type="molecule type" value="Genomic_DNA"/>
</dbReference>
<evidence type="ECO:0000259" key="1">
    <source>
        <dbReference type="PROSITE" id="PS50835"/>
    </source>
</evidence>
<keyword evidence="3" id="KW-1185">Reference proteome</keyword>